<dbReference type="PROSITE" id="PS50158">
    <property type="entry name" value="ZF_CCHC"/>
    <property type="match status" value="1"/>
</dbReference>
<feature type="region of interest" description="Disordered" evidence="2">
    <location>
        <begin position="264"/>
        <end position="304"/>
    </location>
</feature>
<organism evidence="4 5">
    <name type="scientific">Eragrostis curvula</name>
    <name type="common">weeping love grass</name>
    <dbReference type="NCBI Taxonomy" id="38414"/>
    <lineage>
        <taxon>Eukaryota</taxon>
        <taxon>Viridiplantae</taxon>
        <taxon>Streptophyta</taxon>
        <taxon>Embryophyta</taxon>
        <taxon>Tracheophyta</taxon>
        <taxon>Spermatophyta</taxon>
        <taxon>Magnoliopsida</taxon>
        <taxon>Liliopsida</taxon>
        <taxon>Poales</taxon>
        <taxon>Poaceae</taxon>
        <taxon>PACMAD clade</taxon>
        <taxon>Chloridoideae</taxon>
        <taxon>Eragrostideae</taxon>
        <taxon>Eragrostidinae</taxon>
        <taxon>Eragrostis</taxon>
    </lineage>
</organism>
<evidence type="ECO:0000313" key="4">
    <source>
        <dbReference type="EMBL" id="TVU32565.1"/>
    </source>
</evidence>
<evidence type="ECO:0000256" key="2">
    <source>
        <dbReference type="SAM" id="MobiDB-lite"/>
    </source>
</evidence>
<feature type="compositionally biased region" description="Low complexity" evidence="2">
    <location>
        <begin position="508"/>
        <end position="524"/>
    </location>
</feature>
<dbReference type="Proteomes" id="UP000324897">
    <property type="component" value="Chromosome 1"/>
</dbReference>
<keyword evidence="1" id="KW-0862">Zinc</keyword>
<dbReference type="AlphaFoldDB" id="A0A5J9V9D4"/>
<feature type="region of interest" description="Disordered" evidence="2">
    <location>
        <begin position="500"/>
        <end position="543"/>
    </location>
</feature>
<feature type="non-terminal residue" evidence="4">
    <location>
        <position position="1"/>
    </location>
</feature>
<evidence type="ECO:0000259" key="3">
    <source>
        <dbReference type="PROSITE" id="PS50158"/>
    </source>
</evidence>
<feature type="compositionally biased region" description="Basic and acidic residues" evidence="2">
    <location>
        <begin position="286"/>
        <end position="295"/>
    </location>
</feature>
<dbReference type="PANTHER" id="PTHR33170">
    <property type="entry name" value="DUF4283 DOMAIN-CONTAINING PROTEIN-RELATED"/>
    <property type="match status" value="1"/>
</dbReference>
<dbReference type="OrthoDB" id="2272416at2759"/>
<dbReference type="GO" id="GO:0003676">
    <property type="term" value="F:nucleic acid binding"/>
    <property type="evidence" value="ECO:0007669"/>
    <property type="project" value="InterPro"/>
</dbReference>
<protein>
    <recommendedName>
        <fullName evidence="3">CCHC-type domain-containing protein</fullName>
    </recommendedName>
</protein>
<dbReference type="SMART" id="SM00343">
    <property type="entry name" value="ZnF_C2HC"/>
    <property type="match status" value="2"/>
</dbReference>
<feature type="compositionally biased region" description="Basic and acidic residues" evidence="2">
    <location>
        <begin position="334"/>
        <end position="348"/>
    </location>
</feature>
<feature type="region of interest" description="Disordered" evidence="2">
    <location>
        <begin position="332"/>
        <end position="368"/>
    </location>
</feature>
<name>A0A5J9V9D4_9POAL</name>
<dbReference type="EMBL" id="RWGY01000011">
    <property type="protein sequence ID" value="TVU32565.1"/>
    <property type="molecule type" value="Genomic_DNA"/>
</dbReference>
<gene>
    <name evidence="4" type="ORF">EJB05_24298</name>
</gene>
<feature type="compositionally biased region" description="Polar residues" evidence="2">
    <location>
        <begin position="10"/>
        <end position="26"/>
    </location>
</feature>
<feature type="compositionally biased region" description="Acidic residues" evidence="2">
    <location>
        <begin position="267"/>
        <end position="285"/>
    </location>
</feature>
<dbReference type="GO" id="GO:0008270">
    <property type="term" value="F:zinc ion binding"/>
    <property type="evidence" value="ECO:0007669"/>
    <property type="project" value="UniProtKB-KW"/>
</dbReference>
<proteinExistence type="predicted"/>
<reference evidence="4 5" key="1">
    <citation type="journal article" date="2019" name="Sci. Rep.">
        <title>A high-quality genome of Eragrostis curvula grass provides insights into Poaceae evolution and supports new strategies to enhance forage quality.</title>
        <authorList>
            <person name="Carballo J."/>
            <person name="Santos B.A.C.M."/>
            <person name="Zappacosta D."/>
            <person name="Garbus I."/>
            <person name="Selva J.P."/>
            <person name="Gallo C.A."/>
            <person name="Diaz A."/>
            <person name="Albertini E."/>
            <person name="Caccamo M."/>
            <person name="Echenique V."/>
        </authorList>
    </citation>
    <scope>NUCLEOTIDE SEQUENCE [LARGE SCALE GENOMIC DNA]</scope>
    <source>
        <strain evidence="5">cv. Victoria</strain>
        <tissue evidence="4">Leaf</tissue>
    </source>
</reference>
<dbReference type="Gene3D" id="4.10.60.10">
    <property type="entry name" value="Zinc finger, CCHC-type"/>
    <property type="match status" value="1"/>
</dbReference>
<accession>A0A5J9V9D4</accession>
<evidence type="ECO:0000313" key="5">
    <source>
        <dbReference type="Proteomes" id="UP000324897"/>
    </source>
</evidence>
<dbReference type="InterPro" id="IPR036875">
    <property type="entry name" value="Znf_CCHC_sf"/>
</dbReference>
<keyword evidence="1" id="KW-0863">Zinc-finger</keyword>
<sequence length="758" mass="84258">MGSARDAAQVNRNKYESGSQKSSLNQEGGEGSKTVNKKEEETKLESSSMGNNKENIVCYNCTEAGHYSSKCNKPRLCFICRGKDHAVDGCPDWKKQKRMARLYGSASKGLGFIHIDVDQRPDRVNHWCNFDNCGVLTIEEGEMTVEDIVRNMKNTFDKEWAWTVRPLGDYSYLVRFPPNKKVEAIVFGGTTYFYLDKEGVMVSLKAWCGDIEPVEELVDAWVQVKIKVAVRDPAKIPRQRLLEMKKKIYLVSFLVDGVVQVSGGDPDNPDNLDDDDLLDEDNGQEEAEKNSKMDTDGAQPSETQTPEHHYTLFHHQPAIKKFSKRKLLAAQKGIEQDSASRHPMEQRCRSNRKTLRSPSGFKGTREGGFRREQTTEVNNSQILGCILSLKPHGKWATFNAAVNGTEALAEIRGDRDSLRAAKRQREEQGDREKRRQAHDARVAREYAKTVLEWGKGIEQRDNSVQKFMETVARQLGMPTSAVPPPLPPLPPAPVFCASASSNPPPSSPLANANGASASNADVASPAAHASPDNDDTFGSAIGMDNPVETLQRIARGVFGGYGNGAACGGGRAKSVLGWAQLFKTIEEDVIAAEKGSNIKCVNLLREMELVESDEEEMYDKEETMVLGNRCDEAEMGMENLPPEWCYEDDKMKQLQLDEKEISEQSEMTRNKDGGAMVNKKLWGPVVTTRRGKRHQEDGRTVMQMAQDNKRKMNLEVPKGNKTNSFALLSKDEITDVASIVGISAPEKALTWTIGMSLL</sequence>
<keyword evidence="1" id="KW-0479">Metal-binding</keyword>
<evidence type="ECO:0000256" key="1">
    <source>
        <dbReference type="PROSITE-ProRule" id="PRU00047"/>
    </source>
</evidence>
<feature type="domain" description="CCHC-type" evidence="3">
    <location>
        <begin position="58"/>
        <end position="71"/>
    </location>
</feature>
<keyword evidence="5" id="KW-1185">Reference proteome</keyword>
<dbReference type="InterPro" id="IPR001878">
    <property type="entry name" value="Znf_CCHC"/>
</dbReference>
<feature type="region of interest" description="Disordered" evidence="2">
    <location>
        <begin position="1"/>
        <end position="48"/>
    </location>
</feature>
<comment type="caution">
    <text evidence="4">The sequence shown here is derived from an EMBL/GenBank/DDBJ whole genome shotgun (WGS) entry which is preliminary data.</text>
</comment>
<dbReference type="SUPFAM" id="SSF57756">
    <property type="entry name" value="Retrovirus zinc finger-like domains"/>
    <property type="match status" value="1"/>
</dbReference>
<dbReference type="Gramene" id="TVU32565">
    <property type="protein sequence ID" value="TVU32565"/>
    <property type="gene ID" value="EJB05_24298"/>
</dbReference>